<keyword evidence="3" id="KW-0813">Transport</keyword>
<feature type="transmembrane region" description="Helical" evidence="10">
    <location>
        <begin position="472"/>
        <end position="495"/>
    </location>
</feature>
<evidence type="ECO:0000256" key="1">
    <source>
        <dbReference type="ARBA" id="ARBA00004141"/>
    </source>
</evidence>
<evidence type="ECO:0000313" key="13">
    <source>
        <dbReference type="Proteomes" id="UP001153069"/>
    </source>
</evidence>
<protein>
    <submittedName>
        <fullName evidence="12">White-brown complex homolog protein 30</fullName>
    </submittedName>
</protein>
<comment type="caution">
    <text evidence="12">The sequence shown here is derived from an EMBL/GenBank/DDBJ whole genome shotgun (WGS) entry which is preliminary data.</text>
</comment>
<evidence type="ECO:0000256" key="5">
    <source>
        <dbReference type="ARBA" id="ARBA00022741"/>
    </source>
</evidence>
<dbReference type="SUPFAM" id="SSF52540">
    <property type="entry name" value="P-loop containing nucleoside triphosphate hydrolases"/>
    <property type="match status" value="1"/>
</dbReference>
<dbReference type="Gene3D" id="3.40.50.300">
    <property type="entry name" value="P-loop containing nucleotide triphosphate hydrolases"/>
    <property type="match status" value="1"/>
</dbReference>
<name>A0A9N8EGJ1_9STRA</name>
<dbReference type="InterPro" id="IPR017871">
    <property type="entry name" value="ABC_transporter-like_CS"/>
</dbReference>
<dbReference type="GO" id="GO:0005524">
    <property type="term" value="F:ATP binding"/>
    <property type="evidence" value="ECO:0007669"/>
    <property type="project" value="UniProtKB-KW"/>
</dbReference>
<dbReference type="InterPro" id="IPR027417">
    <property type="entry name" value="P-loop_NTPase"/>
</dbReference>
<dbReference type="Pfam" id="PF01061">
    <property type="entry name" value="ABC2_membrane"/>
    <property type="match status" value="1"/>
</dbReference>
<dbReference type="PROSITE" id="PS50893">
    <property type="entry name" value="ABC_TRANSPORTER_2"/>
    <property type="match status" value="1"/>
</dbReference>
<sequence>MKKFTKKSSDVNHDGYCIVSSVKPKRGKKNILHRMAIDFPSSSVTAILGPSGGGKTTLLSVLTDSIHSNIQACAELNLPGESAFVPQQDSLHGFYTVRQYMHHYARLSGLPRNKATAQRIDTLIKQLGLQGQAEIRVGDIFIKGLSGGQKRRLSIALEALTNPNNFFLDEPTSGLDAESALQVMDFLKNYARAGPGRRVILTIHQPSSFIWTMIDHVVLLSQGKLMYQGPRDEIENFFSAAGFPTQHGWNPSDHYVTAVNDEFRDHELSVDEWADLFLDWSEETPQMGLAKQARPSILAASQEGYIKTHRAGCGPGVVIELTYRYFLNLWFNPGILGTRIAMYSMLALMVGALFWELGDRTDYESINSRAAVLFYCVAFFIFMSVAVLPFTVIERAIVDKEVQNNYYHPILYQVSQGLSSIPGAAVLAGLTTGIVVFMTKLQNPEWYFLDMFLSLLVAEALAQLVSHVVPHFVIGMAVIAGMYGFFMLFQGFMLIPSDFPDWLRWTYNVAFHTYSWRTFMDNEFRGRTFDSELFPTGEAVLKAFEIDDVNKTFDMIVLVGYAGVIHLVSFFVLVVKYNFFKGKLAPLDETARSPPPRRAKTNKKPMRNPSPKAFTPAIHELLDDVEVDV</sequence>
<feature type="domain" description="ABC transporter" evidence="11">
    <location>
        <begin position="6"/>
        <end position="247"/>
    </location>
</feature>
<keyword evidence="13" id="KW-1185">Reference proteome</keyword>
<dbReference type="GO" id="GO:0016887">
    <property type="term" value="F:ATP hydrolysis activity"/>
    <property type="evidence" value="ECO:0007669"/>
    <property type="project" value="InterPro"/>
</dbReference>
<feature type="region of interest" description="Disordered" evidence="9">
    <location>
        <begin position="591"/>
        <end position="614"/>
    </location>
</feature>
<proteinExistence type="inferred from homology"/>
<dbReference type="SMART" id="SM00382">
    <property type="entry name" value="AAA"/>
    <property type="match status" value="1"/>
</dbReference>
<evidence type="ECO:0000256" key="2">
    <source>
        <dbReference type="ARBA" id="ARBA00005814"/>
    </source>
</evidence>
<dbReference type="InterPro" id="IPR003439">
    <property type="entry name" value="ABC_transporter-like_ATP-bd"/>
</dbReference>
<dbReference type="PANTHER" id="PTHR48042:SF11">
    <property type="entry name" value="ABC TRANSPORTER G FAMILY MEMBER 11"/>
    <property type="match status" value="1"/>
</dbReference>
<dbReference type="InterPro" id="IPR052215">
    <property type="entry name" value="Plant_ABCG"/>
</dbReference>
<dbReference type="PANTHER" id="PTHR48042">
    <property type="entry name" value="ABC TRANSPORTER G FAMILY MEMBER 11"/>
    <property type="match status" value="1"/>
</dbReference>
<dbReference type="Proteomes" id="UP001153069">
    <property type="component" value="Unassembled WGS sequence"/>
</dbReference>
<keyword evidence="6" id="KW-0067">ATP-binding</keyword>
<comment type="similarity">
    <text evidence="2">Belongs to the ABC transporter superfamily. ABCG family. Eye pigment precursor importer (TC 3.A.1.204) subfamily.</text>
</comment>
<comment type="subcellular location">
    <subcellularLocation>
        <location evidence="1">Membrane</location>
        <topology evidence="1">Multi-pass membrane protein</topology>
    </subcellularLocation>
</comment>
<dbReference type="GO" id="GO:0140359">
    <property type="term" value="F:ABC-type transporter activity"/>
    <property type="evidence" value="ECO:0007669"/>
    <property type="project" value="InterPro"/>
</dbReference>
<keyword evidence="7 10" id="KW-1133">Transmembrane helix</keyword>
<dbReference type="InterPro" id="IPR003593">
    <property type="entry name" value="AAA+_ATPase"/>
</dbReference>
<feature type="transmembrane region" description="Helical" evidence="10">
    <location>
        <begin position="340"/>
        <end position="358"/>
    </location>
</feature>
<dbReference type="PROSITE" id="PS00211">
    <property type="entry name" value="ABC_TRANSPORTER_1"/>
    <property type="match status" value="1"/>
</dbReference>
<evidence type="ECO:0000256" key="3">
    <source>
        <dbReference type="ARBA" id="ARBA00022448"/>
    </source>
</evidence>
<dbReference type="Pfam" id="PF19055">
    <property type="entry name" value="ABC2_membrane_7"/>
    <property type="match status" value="1"/>
</dbReference>
<dbReference type="InterPro" id="IPR043926">
    <property type="entry name" value="ABCG_dom"/>
</dbReference>
<evidence type="ECO:0000313" key="12">
    <source>
        <dbReference type="EMBL" id="CAB9519975.1"/>
    </source>
</evidence>
<dbReference type="Pfam" id="PF00005">
    <property type="entry name" value="ABC_tran"/>
    <property type="match status" value="1"/>
</dbReference>
<feature type="transmembrane region" description="Helical" evidence="10">
    <location>
        <begin position="414"/>
        <end position="440"/>
    </location>
</feature>
<evidence type="ECO:0000259" key="11">
    <source>
        <dbReference type="PROSITE" id="PS50893"/>
    </source>
</evidence>
<evidence type="ECO:0000256" key="9">
    <source>
        <dbReference type="SAM" id="MobiDB-lite"/>
    </source>
</evidence>
<keyword evidence="4 10" id="KW-0812">Transmembrane</keyword>
<dbReference type="EMBL" id="CAICTM010001060">
    <property type="protein sequence ID" value="CAB9519975.1"/>
    <property type="molecule type" value="Genomic_DNA"/>
</dbReference>
<evidence type="ECO:0000256" key="7">
    <source>
        <dbReference type="ARBA" id="ARBA00022989"/>
    </source>
</evidence>
<gene>
    <name evidence="12" type="ORF">SEMRO_1062_G236970.1</name>
</gene>
<dbReference type="OrthoDB" id="66620at2759"/>
<evidence type="ECO:0000256" key="8">
    <source>
        <dbReference type="ARBA" id="ARBA00023136"/>
    </source>
</evidence>
<keyword evidence="5" id="KW-0547">Nucleotide-binding</keyword>
<evidence type="ECO:0000256" key="6">
    <source>
        <dbReference type="ARBA" id="ARBA00022840"/>
    </source>
</evidence>
<feature type="transmembrane region" description="Helical" evidence="10">
    <location>
        <begin position="446"/>
        <end position="465"/>
    </location>
</feature>
<organism evidence="12 13">
    <name type="scientific">Seminavis robusta</name>
    <dbReference type="NCBI Taxonomy" id="568900"/>
    <lineage>
        <taxon>Eukaryota</taxon>
        <taxon>Sar</taxon>
        <taxon>Stramenopiles</taxon>
        <taxon>Ochrophyta</taxon>
        <taxon>Bacillariophyta</taxon>
        <taxon>Bacillariophyceae</taxon>
        <taxon>Bacillariophycidae</taxon>
        <taxon>Naviculales</taxon>
        <taxon>Naviculaceae</taxon>
        <taxon>Seminavis</taxon>
    </lineage>
</organism>
<keyword evidence="8 10" id="KW-0472">Membrane</keyword>
<dbReference type="AlphaFoldDB" id="A0A9N8EGJ1"/>
<feature type="transmembrane region" description="Helical" evidence="10">
    <location>
        <begin position="370"/>
        <end position="393"/>
    </location>
</feature>
<dbReference type="InterPro" id="IPR013525">
    <property type="entry name" value="ABC2_TM"/>
</dbReference>
<dbReference type="GO" id="GO:0016020">
    <property type="term" value="C:membrane"/>
    <property type="evidence" value="ECO:0007669"/>
    <property type="project" value="UniProtKB-SubCell"/>
</dbReference>
<evidence type="ECO:0000256" key="4">
    <source>
        <dbReference type="ARBA" id="ARBA00022692"/>
    </source>
</evidence>
<feature type="compositionally biased region" description="Basic residues" evidence="9">
    <location>
        <begin position="595"/>
        <end position="606"/>
    </location>
</feature>
<accession>A0A9N8EGJ1</accession>
<reference evidence="12" key="1">
    <citation type="submission" date="2020-06" db="EMBL/GenBank/DDBJ databases">
        <authorList>
            <consortium name="Plant Systems Biology data submission"/>
        </authorList>
    </citation>
    <scope>NUCLEOTIDE SEQUENCE</scope>
    <source>
        <strain evidence="12">D6</strain>
    </source>
</reference>
<evidence type="ECO:0000256" key="10">
    <source>
        <dbReference type="SAM" id="Phobius"/>
    </source>
</evidence>
<feature type="transmembrane region" description="Helical" evidence="10">
    <location>
        <begin position="555"/>
        <end position="575"/>
    </location>
</feature>